<dbReference type="InterPro" id="IPR029058">
    <property type="entry name" value="AB_hydrolase_fold"/>
</dbReference>
<protein>
    <submittedName>
        <fullName evidence="2">Uncharacterized protein</fullName>
    </submittedName>
</protein>
<dbReference type="AlphaFoldDB" id="A0AAV7YWS2"/>
<dbReference type="PANTHER" id="PTHR15394:SF3">
    <property type="entry name" value="SERINE HYDROLASE RBBP9"/>
    <property type="match status" value="1"/>
</dbReference>
<dbReference type="SUPFAM" id="SSF53474">
    <property type="entry name" value="alpha/beta-Hydrolases"/>
    <property type="match status" value="1"/>
</dbReference>
<dbReference type="Gene3D" id="3.40.50.1820">
    <property type="entry name" value="alpha/beta hydrolase"/>
    <property type="match status" value="1"/>
</dbReference>
<sequence>MNKKTQVLLLHGLGVTYQECFYPWLQKTLNSTNQFNVHLPELPDYRRPKLAKWFQTIKTVFKQIPKEDPLIIVGHSMGALFALRILENKICQTKQYWQDRLVGVYLVSSPSHYDGCGKNFYSPEIDWQFINQNLKSTPTYVVWDHLDDIIFREHTDEIVSNLKNCECIFTTGLGHYMEKEFTMLSELIIQNHSNKKGGENEDERENRNVDEKGNKNKTIKK</sequence>
<organism evidence="2 3">
    <name type="scientific">Anaeramoeba flamelloides</name>
    <dbReference type="NCBI Taxonomy" id="1746091"/>
    <lineage>
        <taxon>Eukaryota</taxon>
        <taxon>Metamonada</taxon>
        <taxon>Anaeramoebidae</taxon>
        <taxon>Anaeramoeba</taxon>
    </lineage>
</organism>
<proteinExistence type="predicted"/>
<reference evidence="2" key="1">
    <citation type="submission" date="2022-08" db="EMBL/GenBank/DDBJ databases">
        <title>Novel sulphate-reducing endosymbionts in the free-living metamonad Anaeramoeba.</title>
        <authorList>
            <person name="Jerlstrom-Hultqvist J."/>
            <person name="Cepicka I."/>
            <person name="Gallot-Lavallee L."/>
            <person name="Salas-Leiva D."/>
            <person name="Curtis B.A."/>
            <person name="Zahonova K."/>
            <person name="Pipaliya S."/>
            <person name="Dacks J."/>
            <person name="Roger A.J."/>
        </authorList>
    </citation>
    <scope>NUCLEOTIDE SEQUENCE</scope>
    <source>
        <strain evidence="2">Busselton2</strain>
    </source>
</reference>
<evidence type="ECO:0000313" key="3">
    <source>
        <dbReference type="Proteomes" id="UP001146793"/>
    </source>
</evidence>
<accession>A0AAV7YWS2</accession>
<comment type="caution">
    <text evidence="2">The sequence shown here is derived from an EMBL/GenBank/DDBJ whole genome shotgun (WGS) entry which is preliminary data.</text>
</comment>
<name>A0AAV7YWS2_9EUKA</name>
<dbReference type="PANTHER" id="PTHR15394">
    <property type="entry name" value="SERINE HYDROLASE RBBP9"/>
    <property type="match status" value="1"/>
</dbReference>
<dbReference type="InterPro" id="IPR010662">
    <property type="entry name" value="RBBP9/YdeN"/>
</dbReference>
<dbReference type="Proteomes" id="UP001146793">
    <property type="component" value="Unassembled WGS sequence"/>
</dbReference>
<evidence type="ECO:0000256" key="1">
    <source>
        <dbReference type="SAM" id="MobiDB-lite"/>
    </source>
</evidence>
<feature type="region of interest" description="Disordered" evidence="1">
    <location>
        <begin position="192"/>
        <end position="221"/>
    </location>
</feature>
<dbReference type="EMBL" id="JANTQA010000045">
    <property type="protein sequence ID" value="KAJ3434273.1"/>
    <property type="molecule type" value="Genomic_DNA"/>
</dbReference>
<dbReference type="GO" id="GO:0016787">
    <property type="term" value="F:hydrolase activity"/>
    <property type="evidence" value="ECO:0007669"/>
    <property type="project" value="InterPro"/>
</dbReference>
<dbReference type="Pfam" id="PF06821">
    <property type="entry name" value="Ser_hydrolase"/>
    <property type="match status" value="1"/>
</dbReference>
<gene>
    <name evidence="2" type="ORF">M0812_20342</name>
</gene>
<evidence type="ECO:0000313" key="2">
    <source>
        <dbReference type="EMBL" id="KAJ3434273.1"/>
    </source>
</evidence>
<feature type="compositionally biased region" description="Basic and acidic residues" evidence="1">
    <location>
        <begin position="196"/>
        <end position="214"/>
    </location>
</feature>